<keyword evidence="2" id="KW-1185">Reference proteome</keyword>
<dbReference type="Proteomes" id="UP001165089">
    <property type="component" value="Unassembled WGS sequence"/>
</dbReference>
<organism evidence="1 2">
    <name type="scientific">Geothrix rubra</name>
    <dbReference type="NCBI Taxonomy" id="2927977"/>
    <lineage>
        <taxon>Bacteria</taxon>
        <taxon>Pseudomonadati</taxon>
        <taxon>Acidobacteriota</taxon>
        <taxon>Holophagae</taxon>
        <taxon>Holophagales</taxon>
        <taxon>Holophagaceae</taxon>
        <taxon>Geothrix</taxon>
    </lineage>
</organism>
<accession>A0ABQ5Q5A4</accession>
<evidence type="ECO:0000313" key="2">
    <source>
        <dbReference type="Proteomes" id="UP001165089"/>
    </source>
</evidence>
<dbReference type="RefSeq" id="WP_285724153.1">
    <property type="nucleotide sequence ID" value="NZ_BSDD01000002.1"/>
</dbReference>
<comment type="caution">
    <text evidence="1">The sequence shown here is derived from an EMBL/GenBank/DDBJ whole genome shotgun (WGS) entry which is preliminary data.</text>
</comment>
<gene>
    <name evidence="1" type="ORF">GETHPA_14730</name>
</gene>
<dbReference type="EMBL" id="BSDD01000002">
    <property type="protein sequence ID" value="GLH69940.1"/>
    <property type="molecule type" value="Genomic_DNA"/>
</dbReference>
<proteinExistence type="predicted"/>
<reference evidence="1 2" key="1">
    <citation type="journal article" date="2023" name="Antonie Van Leeuwenhoek">
        <title>Mesoterricola silvestris gen. nov., sp. nov., Mesoterricola sediminis sp. nov., Geothrix oryzae sp. nov., Geothrix edaphica sp. nov., Geothrix rubra sp. nov., and Geothrix limicola sp. nov., six novel members of Acidobacteriota isolated from soils.</title>
        <authorList>
            <person name="Itoh H."/>
            <person name="Sugisawa Y."/>
            <person name="Mise K."/>
            <person name="Xu Z."/>
            <person name="Kuniyasu M."/>
            <person name="Ushijima N."/>
            <person name="Kawano K."/>
            <person name="Kobayashi E."/>
            <person name="Shiratori Y."/>
            <person name="Masuda Y."/>
            <person name="Senoo K."/>
        </authorList>
    </citation>
    <scope>NUCLEOTIDE SEQUENCE [LARGE SCALE GENOMIC DNA]</scope>
    <source>
        <strain evidence="1 2">Red803</strain>
    </source>
</reference>
<sequence length="389" mass="42615">MSSPGLNKEDPEAIRLVFQRLCQTGGSVRLAYGAFHGEFRLLAEAPDRVVVGLGDVERGQWQLKPGTRLTLGLSDRGLPFEAVVEFQGHGRFQGQEASHFAPPRLLRATEAHRLADYVPDRPVACSFADQQSNVKDGAVQAFGVDGLELSPPENVASLPQVLRLNATSTVEFRLAGNASLVMPVRVAYFGDRFWGMRFADTVDPQLLGRYRQWLQEARRAQAQQDLKGFEPGGAEARPQTRELSPAGPRVRLLSDRDPLILVLAEGEAFPARFTEAVGRKFGVAALDLVRGAVRPHLADLGGGPESGWGRVRLILVHHRVRSGSPLEACRRLVQEEQCPLPVLVAGTEEEADLKRNRAIAAGAVDHLVVEPFRVLAVIRALDDTLKLFN</sequence>
<name>A0ABQ5Q5A4_9BACT</name>
<protein>
    <recommendedName>
        <fullName evidence="3">Response regulatory domain-containing protein</fullName>
    </recommendedName>
</protein>
<evidence type="ECO:0000313" key="1">
    <source>
        <dbReference type="EMBL" id="GLH69940.1"/>
    </source>
</evidence>
<evidence type="ECO:0008006" key="3">
    <source>
        <dbReference type="Google" id="ProtNLM"/>
    </source>
</evidence>